<dbReference type="InterPro" id="IPR049962">
    <property type="entry name" value="THUMP_ThiI"/>
</dbReference>
<evidence type="ECO:0000256" key="3">
    <source>
        <dbReference type="ARBA" id="ARBA00022679"/>
    </source>
</evidence>
<dbReference type="GO" id="GO:0009228">
    <property type="term" value="P:thiamine biosynthetic process"/>
    <property type="evidence" value="ECO:0007669"/>
    <property type="project" value="UniProtKB-KW"/>
</dbReference>
<dbReference type="GO" id="GO:0140741">
    <property type="term" value="F:tRNA-uracil-4 sulfurtransferase activity"/>
    <property type="evidence" value="ECO:0007669"/>
    <property type="project" value="UniProtKB-EC"/>
</dbReference>
<evidence type="ECO:0000256" key="1">
    <source>
        <dbReference type="ARBA" id="ARBA00022490"/>
    </source>
</evidence>
<dbReference type="UniPathway" id="UPA00060"/>
<dbReference type="EC" id="2.8.1.4" evidence="8"/>
<dbReference type="PROSITE" id="PS51165">
    <property type="entry name" value="THUMP"/>
    <property type="match status" value="1"/>
</dbReference>
<dbReference type="KEGG" id="htu:Htur_1671"/>
<dbReference type="HAMAP" id="MF_00021">
    <property type="entry name" value="ThiI"/>
    <property type="match status" value="1"/>
</dbReference>
<dbReference type="InterPro" id="IPR020536">
    <property type="entry name" value="ThiI_AANH"/>
</dbReference>
<dbReference type="GO" id="GO:0052837">
    <property type="term" value="P:thiazole biosynthetic process"/>
    <property type="evidence" value="ECO:0007669"/>
    <property type="project" value="TreeGrafter"/>
</dbReference>
<evidence type="ECO:0000256" key="6">
    <source>
        <dbReference type="ARBA" id="ARBA00022884"/>
    </source>
</evidence>
<dbReference type="GO" id="GO:0000049">
    <property type="term" value="F:tRNA binding"/>
    <property type="evidence" value="ECO:0007669"/>
    <property type="project" value="UniProtKB-UniRule"/>
</dbReference>
<dbReference type="GO" id="GO:0005524">
    <property type="term" value="F:ATP binding"/>
    <property type="evidence" value="ECO:0007669"/>
    <property type="project" value="UniProtKB-UniRule"/>
</dbReference>
<evidence type="ECO:0000313" key="10">
    <source>
        <dbReference type="EMBL" id="ADB60556.1"/>
    </source>
</evidence>
<protein>
    <recommendedName>
        <fullName evidence="8">Probable tRNA sulfurtransferase</fullName>
        <ecNumber evidence="8">2.8.1.4</ecNumber>
    </recommendedName>
    <alternativeName>
        <fullName evidence="8">Sulfur carrier protein ThiS sulfurtransferase</fullName>
    </alternativeName>
    <alternativeName>
        <fullName evidence="8">Thiamine biosynthesis protein ThiI</fullName>
    </alternativeName>
    <alternativeName>
        <fullName evidence="8">tRNA 4-thiouridine synthase</fullName>
    </alternativeName>
</protein>
<dbReference type="AlphaFoldDB" id="D2RRJ6"/>
<dbReference type="STRING" id="543526.Htur_1671"/>
<keyword evidence="6 8" id="KW-0694">RNA-binding</keyword>
<keyword evidence="5 8" id="KW-0067">ATP-binding</keyword>
<dbReference type="PANTHER" id="PTHR43209:SF1">
    <property type="entry name" value="TRNA SULFURTRANSFERASE"/>
    <property type="match status" value="1"/>
</dbReference>
<name>D2RRJ6_HALTV</name>
<keyword evidence="1 8" id="KW-0963">Cytoplasm</keyword>
<dbReference type="Pfam" id="PF02568">
    <property type="entry name" value="ThiI"/>
    <property type="match status" value="1"/>
</dbReference>
<dbReference type="InterPro" id="IPR004114">
    <property type="entry name" value="THUMP_dom"/>
</dbReference>
<dbReference type="GO" id="GO:0009229">
    <property type="term" value="P:thiamine diphosphate biosynthetic process"/>
    <property type="evidence" value="ECO:0007669"/>
    <property type="project" value="UniProtKB-UniRule"/>
</dbReference>
<keyword evidence="2 8" id="KW-0820">tRNA-binding</keyword>
<feature type="binding site" evidence="8">
    <location>
        <position position="273"/>
    </location>
    <ligand>
        <name>ATP</name>
        <dbReference type="ChEBI" id="CHEBI:30616"/>
    </ligand>
</feature>
<dbReference type="GeneID" id="8742265"/>
<dbReference type="Gene3D" id="3.30.2130.30">
    <property type="match status" value="1"/>
</dbReference>
<evidence type="ECO:0000256" key="8">
    <source>
        <dbReference type="HAMAP-Rule" id="MF_00021"/>
    </source>
</evidence>
<feature type="binding site" evidence="8">
    <location>
        <position position="304"/>
    </location>
    <ligand>
        <name>ATP</name>
        <dbReference type="ChEBI" id="CHEBI:30616"/>
    </ligand>
</feature>
<comment type="catalytic activity">
    <reaction evidence="8">
        <text>[ThiI sulfur-carrier protein]-S-sulfanyl-L-cysteine + a uridine in tRNA + 2 reduced [2Fe-2S]-[ferredoxin] + ATP + H(+) = [ThiI sulfur-carrier protein]-L-cysteine + a 4-thiouridine in tRNA + 2 oxidized [2Fe-2S]-[ferredoxin] + AMP + diphosphate</text>
        <dbReference type="Rhea" id="RHEA:24176"/>
        <dbReference type="Rhea" id="RHEA-COMP:10000"/>
        <dbReference type="Rhea" id="RHEA-COMP:10001"/>
        <dbReference type="Rhea" id="RHEA-COMP:13337"/>
        <dbReference type="Rhea" id="RHEA-COMP:13338"/>
        <dbReference type="Rhea" id="RHEA-COMP:13339"/>
        <dbReference type="Rhea" id="RHEA-COMP:13340"/>
        <dbReference type="ChEBI" id="CHEBI:15378"/>
        <dbReference type="ChEBI" id="CHEBI:29950"/>
        <dbReference type="ChEBI" id="CHEBI:30616"/>
        <dbReference type="ChEBI" id="CHEBI:33019"/>
        <dbReference type="ChEBI" id="CHEBI:33737"/>
        <dbReference type="ChEBI" id="CHEBI:33738"/>
        <dbReference type="ChEBI" id="CHEBI:61963"/>
        <dbReference type="ChEBI" id="CHEBI:65315"/>
        <dbReference type="ChEBI" id="CHEBI:136798"/>
        <dbReference type="ChEBI" id="CHEBI:456215"/>
        <dbReference type="EC" id="2.8.1.4"/>
    </reaction>
</comment>
<dbReference type="SUPFAM" id="SSF52402">
    <property type="entry name" value="Adenine nucleotide alpha hydrolases-like"/>
    <property type="match status" value="1"/>
</dbReference>
<keyword evidence="4 8" id="KW-0547">Nucleotide-binding</keyword>
<dbReference type="EMBL" id="CP001860">
    <property type="protein sequence ID" value="ADB60556.1"/>
    <property type="molecule type" value="Genomic_DNA"/>
</dbReference>
<dbReference type="GO" id="GO:0004810">
    <property type="term" value="F:CCA tRNA nucleotidyltransferase activity"/>
    <property type="evidence" value="ECO:0007669"/>
    <property type="project" value="InterPro"/>
</dbReference>
<dbReference type="PANTHER" id="PTHR43209">
    <property type="entry name" value="TRNA SULFURTRANSFERASE"/>
    <property type="match status" value="1"/>
</dbReference>
<sequence>MSPPGADTVLVRHGDLNTKSNTVKRYMVDVLCENLEALLADRSIPGDVERKWNRPLIHTTEDAVEEATDAATDAFGVVSASPALTVSTEKERIIEALTEAARECYDGGAFAVDARRANKDVPYSSEDLAREGGDAVWAAVEDEFEPEVDLDDPDVTFGVEVRDECTYVYLEKRPGPGGLPLGSQEPAVALVSGGIDSPVAAYEIMKRGSPIVPAYVDLGDYGGIDHEARAMETVRLLSEYAPNFDMDVYRIPGGETVDLLVREMDKGRMLSLRRFFYRAAETLAERVDAHGIVTGEAVGQKSSQTLQNLGVTSRAADLPIHRPLLTRDKQDIVAQAREIGTFTDSTIDAGCNRVTPDRVETNARLEPLLAHEPDDLLERAEEAAKNATLVAP</sequence>
<dbReference type="HOGENOM" id="CLU_037952_4_0_2"/>
<organism evidence="10 11">
    <name type="scientific">Haloterrigena turkmenica (strain ATCC 51198 / DSM 5511 / JCM 9101 / NCIMB 13204 / VKM B-1734 / 4k)</name>
    <name type="common">Halococcus turkmenicus</name>
    <dbReference type="NCBI Taxonomy" id="543526"/>
    <lineage>
        <taxon>Archaea</taxon>
        <taxon>Methanobacteriati</taxon>
        <taxon>Methanobacteriota</taxon>
        <taxon>Stenosarchaea group</taxon>
        <taxon>Halobacteria</taxon>
        <taxon>Halobacteriales</taxon>
        <taxon>Natrialbaceae</taxon>
        <taxon>Haloterrigena</taxon>
    </lineage>
</organism>
<evidence type="ECO:0000259" key="9">
    <source>
        <dbReference type="PROSITE" id="PS51165"/>
    </source>
</evidence>
<dbReference type="SUPFAM" id="SSF143437">
    <property type="entry name" value="THUMP domain-like"/>
    <property type="match status" value="1"/>
</dbReference>
<dbReference type="GO" id="GO:0005829">
    <property type="term" value="C:cytosol"/>
    <property type="evidence" value="ECO:0007669"/>
    <property type="project" value="TreeGrafter"/>
</dbReference>
<dbReference type="InterPro" id="IPR014729">
    <property type="entry name" value="Rossmann-like_a/b/a_fold"/>
</dbReference>
<evidence type="ECO:0000256" key="2">
    <source>
        <dbReference type="ARBA" id="ARBA00022555"/>
    </source>
</evidence>
<comment type="pathway">
    <text evidence="8">Cofactor biosynthesis; thiamine diphosphate biosynthesis.</text>
</comment>
<dbReference type="eggNOG" id="arCOG00038">
    <property type="taxonomic scope" value="Archaea"/>
</dbReference>
<gene>
    <name evidence="8" type="primary">thiI</name>
    <name evidence="10" type="ordered locus">Htur_1671</name>
</gene>
<dbReference type="Pfam" id="PF22025">
    <property type="entry name" value="ThiI_fer"/>
    <property type="match status" value="1"/>
</dbReference>
<proteinExistence type="inferred from homology"/>
<accession>D2RRJ6</accession>
<evidence type="ECO:0000256" key="4">
    <source>
        <dbReference type="ARBA" id="ARBA00022741"/>
    </source>
</evidence>
<comment type="caution">
    <text evidence="8">Lacks conserved residue(s) required for the propagation of feature annotation.</text>
</comment>
<comment type="function">
    <text evidence="8">Catalyzes the ATP-dependent transfer of a sulfur to tRNA to produce 4-thiouridine in position 8 of tRNAs, which functions as a near-UV photosensor. Also catalyzes the transfer of sulfur to the sulfur carrier protein ThiS, forming ThiS-thiocarboxylate. This is a step in the synthesis of thiazole, in the thiamine biosynthesis pathway. The sulfur is donated as persulfide by IscS.</text>
</comment>
<evidence type="ECO:0000256" key="7">
    <source>
        <dbReference type="ARBA" id="ARBA00022977"/>
    </source>
</evidence>
<keyword evidence="7 8" id="KW-0784">Thiamine biosynthesis</keyword>
<dbReference type="Gene3D" id="3.40.50.620">
    <property type="entry name" value="HUPs"/>
    <property type="match status" value="1"/>
</dbReference>
<dbReference type="InterPro" id="IPR003720">
    <property type="entry name" value="tRNA_STrfase"/>
</dbReference>
<feature type="binding site" evidence="8">
    <location>
        <begin position="190"/>
        <end position="191"/>
    </location>
    <ligand>
        <name>ATP</name>
        <dbReference type="ChEBI" id="CHEBI:30616"/>
    </ligand>
</feature>
<dbReference type="RefSeq" id="WP_012942852.1">
    <property type="nucleotide sequence ID" value="NC_013743.1"/>
</dbReference>
<keyword evidence="3 8" id="KW-0808">Transferase</keyword>
<feature type="domain" description="THUMP" evidence="9">
    <location>
        <begin position="65"/>
        <end position="172"/>
    </location>
</feature>
<dbReference type="SMART" id="SM00981">
    <property type="entry name" value="THUMP"/>
    <property type="match status" value="1"/>
</dbReference>
<dbReference type="InterPro" id="IPR050102">
    <property type="entry name" value="tRNA_sulfurtransferase_ThiI"/>
</dbReference>
<comment type="similarity">
    <text evidence="8">Belongs to the ThiI family.</text>
</comment>
<comment type="catalytic activity">
    <reaction evidence="8">
        <text>[ThiS sulfur-carrier protein]-C-terminal Gly-Gly-AMP + S-sulfanyl-L-cysteinyl-[cysteine desulfurase] + AH2 = [ThiS sulfur-carrier protein]-C-terminal-Gly-aminoethanethioate + L-cysteinyl-[cysteine desulfurase] + A + AMP + 2 H(+)</text>
        <dbReference type="Rhea" id="RHEA:43340"/>
        <dbReference type="Rhea" id="RHEA-COMP:12157"/>
        <dbReference type="Rhea" id="RHEA-COMP:12158"/>
        <dbReference type="Rhea" id="RHEA-COMP:12910"/>
        <dbReference type="Rhea" id="RHEA-COMP:19908"/>
        <dbReference type="ChEBI" id="CHEBI:13193"/>
        <dbReference type="ChEBI" id="CHEBI:15378"/>
        <dbReference type="ChEBI" id="CHEBI:17499"/>
        <dbReference type="ChEBI" id="CHEBI:29950"/>
        <dbReference type="ChEBI" id="CHEBI:61963"/>
        <dbReference type="ChEBI" id="CHEBI:90618"/>
        <dbReference type="ChEBI" id="CHEBI:232372"/>
        <dbReference type="ChEBI" id="CHEBI:456215"/>
    </reaction>
</comment>
<dbReference type="Pfam" id="PF02926">
    <property type="entry name" value="THUMP"/>
    <property type="match status" value="1"/>
</dbReference>
<reference evidence="10 11" key="1">
    <citation type="journal article" date="2010" name="Stand. Genomic Sci.">
        <title>Complete genome sequence of Haloterrigena turkmenica type strain (4k).</title>
        <authorList>
            <person name="Saunders E."/>
            <person name="Tindall B.J."/>
            <person name="Fahnrich R."/>
            <person name="Lapidus A."/>
            <person name="Copeland A."/>
            <person name="Del Rio T.G."/>
            <person name="Lucas S."/>
            <person name="Chen F."/>
            <person name="Tice H."/>
            <person name="Cheng J.F."/>
            <person name="Han C."/>
            <person name="Detter J.C."/>
            <person name="Bruce D."/>
            <person name="Goodwin L."/>
            <person name="Chain P."/>
            <person name="Pitluck S."/>
            <person name="Pati A."/>
            <person name="Ivanova N."/>
            <person name="Mavromatis K."/>
            <person name="Chen A."/>
            <person name="Palaniappan K."/>
            <person name="Land M."/>
            <person name="Hauser L."/>
            <person name="Chang Y.J."/>
            <person name="Jeffries C.D."/>
            <person name="Brettin T."/>
            <person name="Rohde M."/>
            <person name="Goker M."/>
            <person name="Bristow J."/>
            <person name="Eisen J.A."/>
            <person name="Markowitz V."/>
            <person name="Hugenholtz P."/>
            <person name="Klenk H.P."/>
            <person name="Kyrpides N.C."/>
        </authorList>
    </citation>
    <scope>NUCLEOTIDE SEQUENCE [LARGE SCALE GENOMIC DNA]</scope>
    <source>
        <strain evidence="11">ATCC 51198 / DSM 5511 / JCM 9101 / NCIMB 13204 / VKM B-1734 / 4k</strain>
    </source>
</reference>
<dbReference type="CDD" id="cd11716">
    <property type="entry name" value="THUMP_ThiI"/>
    <property type="match status" value="1"/>
</dbReference>
<keyword evidence="11" id="KW-1185">Reference proteome</keyword>
<dbReference type="GO" id="GO:0002937">
    <property type="term" value="P:tRNA 4-thiouridine biosynthesis"/>
    <property type="evidence" value="ECO:0007669"/>
    <property type="project" value="TreeGrafter"/>
</dbReference>
<comment type="subcellular location">
    <subcellularLocation>
        <location evidence="8">Cytoplasm</location>
    </subcellularLocation>
</comment>
<evidence type="ECO:0000256" key="5">
    <source>
        <dbReference type="ARBA" id="ARBA00022840"/>
    </source>
</evidence>
<dbReference type="InterPro" id="IPR054173">
    <property type="entry name" value="ThiI_fer"/>
</dbReference>
<feature type="binding site" evidence="8">
    <location>
        <position position="295"/>
    </location>
    <ligand>
        <name>ATP</name>
        <dbReference type="ChEBI" id="CHEBI:30616"/>
    </ligand>
</feature>
<dbReference type="OrthoDB" id="372227at2157"/>
<evidence type="ECO:0000313" key="11">
    <source>
        <dbReference type="Proteomes" id="UP000001903"/>
    </source>
</evidence>
<dbReference type="Proteomes" id="UP000001903">
    <property type="component" value="Chromosome"/>
</dbReference>